<dbReference type="EC" id="5.2.1.8" evidence="2"/>
<evidence type="ECO:0000256" key="2">
    <source>
        <dbReference type="ARBA" id="ARBA00013194"/>
    </source>
</evidence>
<dbReference type="SMART" id="SM00028">
    <property type="entry name" value="TPR"/>
    <property type="match status" value="3"/>
</dbReference>
<name>Q4N993_THEPA</name>
<keyword evidence="4" id="KW-0413">Isomerase</keyword>
<dbReference type="PANTHER" id="PTHR46512:SF9">
    <property type="entry name" value="PEPTIDYLPROLYL ISOMERASE"/>
    <property type="match status" value="1"/>
</dbReference>
<comment type="catalytic activity">
    <reaction evidence="1">
        <text>[protein]-peptidylproline (omega=180) = [protein]-peptidylproline (omega=0)</text>
        <dbReference type="Rhea" id="RHEA:16237"/>
        <dbReference type="Rhea" id="RHEA-COMP:10747"/>
        <dbReference type="Rhea" id="RHEA-COMP:10748"/>
        <dbReference type="ChEBI" id="CHEBI:83833"/>
        <dbReference type="ChEBI" id="CHEBI:83834"/>
        <dbReference type="EC" id="5.2.1.8"/>
    </reaction>
</comment>
<dbReference type="STRING" id="5875.Q4N993"/>
<dbReference type="InParanoid" id="Q4N993"/>
<sequence length="289" mass="33448">MSEDNSENSVGSPEGSKEMNSTENHKSAEWESQPDSQPRSNESQPSNSDPDKSDSSDTPSVYDNKEKGNELFSKGDIDGAIEKWSKSINSLSYILNKSKAENNSVTEDSLTEYTKMYVTLCSNLSLAFLKKEDFTKCKEYCQYVLMYDEKNLKAHLRIVQADIKLKNLDNALSNCEKGLKLNPEDNELKGLKTVINDLLKKQKKVDAVFARKVFKKIEPDPRTAPDPFEELKKTKFYRINYAIYMMYLRLFLIIKFGWDYFKRGVLFSFDYYSKVSSRLRRFFSKSKQD</sequence>
<organism evidence="7 8">
    <name type="scientific">Theileria parva</name>
    <name type="common">East coast fever infection agent</name>
    <dbReference type="NCBI Taxonomy" id="5875"/>
    <lineage>
        <taxon>Eukaryota</taxon>
        <taxon>Sar</taxon>
        <taxon>Alveolata</taxon>
        <taxon>Apicomplexa</taxon>
        <taxon>Aconoidasida</taxon>
        <taxon>Piroplasmida</taxon>
        <taxon>Theileriidae</taxon>
        <taxon>Theileria</taxon>
    </lineage>
</organism>
<dbReference type="Gene3D" id="1.25.40.10">
    <property type="entry name" value="Tetratricopeptide repeat domain"/>
    <property type="match status" value="1"/>
</dbReference>
<evidence type="ECO:0000313" key="8">
    <source>
        <dbReference type="Proteomes" id="UP000001949"/>
    </source>
</evidence>
<dbReference type="RefSeq" id="XP_765748.1">
    <property type="nucleotide sequence ID" value="XM_760655.1"/>
</dbReference>
<keyword evidence="6" id="KW-0472">Membrane</keyword>
<dbReference type="OMA" id="YVLMYDE"/>
<dbReference type="GO" id="GO:0003755">
    <property type="term" value="F:peptidyl-prolyl cis-trans isomerase activity"/>
    <property type="evidence" value="ECO:0007669"/>
    <property type="project" value="UniProtKB-EC"/>
</dbReference>
<evidence type="ECO:0000256" key="1">
    <source>
        <dbReference type="ARBA" id="ARBA00000971"/>
    </source>
</evidence>
<dbReference type="GeneID" id="3503050"/>
<keyword evidence="8" id="KW-1185">Reference proteome</keyword>
<feature type="region of interest" description="Disordered" evidence="5">
    <location>
        <begin position="1"/>
        <end position="69"/>
    </location>
</feature>
<dbReference type="KEGG" id="tpv:TP01_0221"/>
<dbReference type="Proteomes" id="UP000001949">
    <property type="component" value="Unassembled WGS sequence"/>
</dbReference>
<keyword evidence="3" id="KW-0697">Rotamase</keyword>
<dbReference type="SUPFAM" id="SSF48452">
    <property type="entry name" value="TPR-like"/>
    <property type="match status" value="1"/>
</dbReference>
<evidence type="ECO:0000256" key="4">
    <source>
        <dbReference type="ARBA" id="ARBA00023235"/>
    </source>
</evidence>
<feature type="transmembrane region" description="Helical" evidence="6">
    <location>
        <begin position="241"/>
        <end position="258"/>
    </location>
</feature>
<keyword evidence="6" id="KW-1133">Transmembrane helix</keyword>
<dbReference type="InterPro" id="IPR019734">
    <property type="entry name" value="TPR_rpt"/>
</dbReference>
<reference evidence="7 8" key="1">
    <citation type="journal article" date="2005" name="Science">
        <title>Genome sequence of Theileria parva, a bovine pathogen that transforms lymphocytes.</title>
        <authorList>
            <person name="Gardner M.J."/>
            <person name="Bishop R."/>
            <person name="Shah T."/>
            <person name="de Villiers E.P."/>
            <person name="Carlton J.M."/>
            <person name="Hall N."/>
            <person name="Ren Q."/>
            <person name="Paulsen I.T."/>
            <person name="Pain A."/>
            <person name="Berriman M."/>
            <person name="Wilson R.J.M."/>
            <person name="Sato S."/>
            <person name="Ralph S.A."/>
            <person name="Mann D.J."/>
            <person name="Xiong Z."/>
            <person name="Shallom S.J."/>
            <person name="Weidman J."/>
            <person name="Jiang L."/>
            <person name="Lynn J."/>
            <person name="Weaver B."/>
            <person name="Shoaibi A."/>
            <person name="Domingo A.R."/>
            <person name="Wasawo D."/>
            <person name="Crabtree J."/>
            <person name="Wortman J.R."/>
            <person name="Haas B."/>
            <person name="Angiuoli S.V."/>
            <person name="Creasy T.H."/>
            <person name="Lu C."/>
            <person name="Suh B."/>
            <person name="Silva J.C."/>
            <person name="Utterback T.R."/>
            <person name="Feldblyum T.V."/>
            <person name="Pertea M."/>
            <person name="Allen J."/>
            <person name="Nierman W.C."/>
            <person name="Taracha E.L.N."/>
            <person name="Salzberg S.L."/>
            <person name="White O.R."/>
            <person name="Fitzhugh H.A."/>
            <person name="Morzaria S."/>
            <person name="Venter J.C."/>
            <person name="Fraser C.M."/>
            <person name="Nene V."/>
        </authorList>
    </citation>
    <scope>NUCLEOTIDE SEQUENCE [LARGE SCALE GENOMIC DNA]</scope>
    <source>
        <strain evidence="7 8">Muguga</strain>
    </source>
</reference>
<feature type="compositionally biased region" description="Polar residues" evidence="5">
    <location>
        <begin position="33"/>
        <end position="42"/>
    </location>
</feature>
<dbReference type="EMBL" id="AAGK01000001">
    <property type="protein sequence ID" value="EAN33465.1"/>
    <property type="molecule type" value="Genomic_DNA"/>
</dbReference>
<comment type="caution">
    <text evidence="7">The sequence shown here is derived from an EMBL/GenBank/DDBJ whole genome shotgun (WGS) entry which is preliminary data.</text>
</comment>
<protein>
    <recommendedName>
        <fullName evidence="2">peptidylprolyl isomerase</fullName>
        <ecNumber evidence="2">5.2.1.8</ecNumber>
    </recommendedName>
</protein>
<evidence type="ECO:0000256" key="5">
    <source>
        <dbReference type="SAM" id="MobiDB-lite"/>
    </source>
</evidence>
<dbReference type="InterPro" id="IPR050754">
    <property type="entry name" value="FKBP4/5/8-like"/>
</dbReference>
<dbReference type="AlphaFoldDB" id="Q4N993"/>
<accession>Q4N993</accession>
<evidence type="ECO:0000256" key="6">
    <source>
        <dbReference type="SAM" id="Phobius"/>
    </source>
</evidence>
<evidence type="ECO:0000313" key="7">
    <source>
        <dbReference type="EMBL" id="EAN33465.1"/>
    </source>
</evidence>
<keyword evidence="6" id="KW-0812">Transmembrane</keyword>
<dbReference type="VEuPathDB" id="PiroplasmaDB:TpMuguga_01g00221"/>
<gene>
    <name evidence="7" type="ordered locus">TP01_0221</name>
</gene>
<dbReference type="PANTHER" id="PTHR46512">
    <property type="entry name" value="PEPTIDYLPROLYL ISOMERASE"/>
    <property type="match status" value="1"/>
</dbReference>
<dbReference type="InterPro" id="IPR011990">
    <property type="entry name" value="TPR-like_helical_dom_sf"/>
</dbReference>
<evidence type="ECO:0000256" key="3">
    <source>
        <dbReference type="ARBA" id="ARBA00023110"/>
    </source>
</evidence>
<dbReference type="eggNOG" id="KOG0543">
    <property type="taxonomic scope" value="Eukaryota"/>
</dbReference>
<proteinExistence type="predicted"/>